<feature type="transmembrane region" description="Helical" evidence="1">
    <location>
        <begin position="102"/>
        <end position="119"/>
    </location>
</feature>
<dbReference type="PANTHER" id="PTHR33645">
    <property type="entry name" value="AMINOPEPTIDASE (DUF3754)"/>
    <property type="match status" value="1"/>
</dbReference>
<evidence type="ECO:0008006" key="4">
    <source>
        <dbReference type="Google" id="ProtNLM"/>
    </source>
</evidence>
<evidence type="ECO:0000313" key="3">
    <source>
        <dbReference type="Proteomes" id="UP000824469"/>
    </source>
</evidence>
<comment type="caution">
    <text evidence="2">The sequence shown here is derived from an EMBL/GenBank/DDBJ whole genome shotgun (WGS) entry which is preliminary data.</text>
</comment>
<organism evidence="2 3">
    <name type="scientific">Taxus chinensis</name>
    <name type="common">Chinese yew</name>
    <name type="synonym">Taxus wallichiana var. chinensis</name>
    <dbReference type="NCBI Taxonomy" id="29808"/>
    <lineage>
        <taxon>Eukaryota</taxon>
        <taxon>Viridiplantae</taxon>
        <taxon>Streptophyta</taxon>
        <taxon>Embryophyta</taxon>
        <taxon>Tracheophyta</taxon>
        <taxon>Spermatophyta</taxon>
        <taxon>Pinopsida</taxon>
        <taxon>Pinidae</taxon>
        <taxon>Conifers II</taxon>
        <taxon>Cupressales</taxon>
        <taxon>Taxaceae</taxon>
        <taxon>Taxus</taxon>
    </lineage>
</organism>
<reference evidence="2 3" key="1">
    <citation type="journal article" date="2021" name="Nat. Plants">
        <title>The Taxus genome provides insights into paclitaxel biosynthesis.</title>
        <authorList>
            <person name="Xiong X."/>
            <person name="Gou J."/>
            <person name="Liao Q."/>
            <person name="Li Y."/>
            <person name="Zhou Q."/>
            <person name="Bi G."/>
            <person name="Li C."/>
            <person name="Du R."/>
            <person name="Wang X."/>
            <person name="Sun T."/>
            <person name="Guo L."/>
            <person name="Liang H."/>
            <person name="Lu P."/>
            <person name="Wu Y."/>
            <person name="Zhang Z."/>
            <person name="Ro D.K."/>
            <person name="Shang Y."/>
            <person name="Huang S."/>
            <person name="Yan J."/>
        </authorList>
    </citation>
    <scope>NUCLEOTIDE SEQUENCE [LARGE SCALE GENOMIC DNA]</scope>
    <source>
        <strain evidence="2">Ta-2019</strain>
    </source>
</reference>
<accession>A0AA38GHN0</accession>
<feature type="non-terminal residue" evidence="2">
    <location>
        <position position="231"/>
    </location>
</feature>
<keyword evidence="1" id="KW-0812">Transmembrane</keyword>
<dbReference type="EMBL" id="JAHRHJ020000003">
    <property type="protein sequence ID" value="KAH9321748.1"/>
    <property type="molecule type" value="Genomic_DNA"/>
</dbReference>
<feature type="transmembrane region" description="Helical" evidence="1">
    <location>
        <begin position="131"/>
        <end position="150"/>
    </location>
</feature>
<evidence type="ECO:0000256" key="1">
    <source>
        <dbReference type="SAM" id="Phobius"/>
    </source>
</evidence>
<proteinExistence type="predicted"/>
<dbReference type="Pfam" id="PF12576">
    <property type="entry name" value="DUF3754"/>
    <property type="match status" value="1"/>
</dbReference>
<keyword evidence="1" id="KW-1133">Transmembrane helix</keyword>
<dbReference type="InterPro" id="IPR022227">
    <property type="entry name" value="DUF3754"/>
</dbReference>
<gene>
    <name evidence="2" type="ORF">KI387_016387</name>
</gene>
<feature type="non-terminal residue" evidence="2">
    <location>
        <position position="1"/>
    </location>
</feature>
<keyword evidence="1" id="KW-0472">Membrane</keyword>
<evidence type="ECO:0000313" key="2">
    <source>
        <dbReference type="EMBL" id="KAH9321748.1"/>
    </source>
</evidence>
<sequence>PNFLSRVSLKDIWKPATQEICGNDIWRQLQAAFSVLFSRSTLQEPAFKELVLLYTTAIDLKENEKQFDFPTLQLKIYKRIPLPDLKVIFPNKKLSFRILDTVRLDIATILGLLAYLVNYRFEDFLSSPSAFMLDVIATGALIIYVTRVVLGYKQTWDRYQLLVNRTLYEKTLASGFGTAHFLVDASEQQEFKEAILAYAFLLQAESSKVETSQKRIADLCERFVFSKFKEQ</sequence>
<keyword evidence="3" id="KW-1185">Reference proteome</keyword>
<name>A0AA38GHN0_TAXCH</name>
<dbReference type="PANTHER" id="PTHR33645:SF2">
    <property type="entry name" value="FAMILY PROTEIN, PUTATIVE (DUF3754)-RELATED"/>
    <property type="match status" value="1"/>
</dbReference>
<dbReference type="AlphaFoldDB" id="A0AA38GHN0"/>
<dbReference type="Proteomes" id="UP000824469">
    <property type="component" value="Unassembled WGS sequence"/>
</dbReference>
<dbReference type="OMA" id="ICGNDIW"/>
<protein>
    <recommendedName>
        <fullName evidence="4">DUF3754 domain-containing protein</fullName>
    </recommendedName>
</protein>